<evidence type="ECO:0000313" key="2">
    <source>
        <dbReference type="EMBL" id="KFH41095.1"/>
    </source>
</evidence>
<protein>
    <submittedName>
        <fullName evidence="2">Uncharacterized protein</fullName>
    </submittedName>
</protein>
<dbReference type="EMBL" id="JPKY01000146">
    <property type="protein sequence ID" value="KFH41095.1"/>
    <property type="molecule type" value="Genomic_DNA"/>
</dbReference>
<evidence type="ECO:0000313" key="3">
    <source>
        <dbReference type="Proteomes" id="UP000029964"/>
    </source>
</evidence>
<organism evidence="2 3">
    <name type="scientific">Hapsidospora chrysogenum (strain ATCC 11550 / CBS 779.69 / DSM 880 / IAM 14645 / JCM 23072 / IMI 49137)</name>
    <name type="common">Acremonium chrysogenum</name>
    <dbReference type="NCBI Taxonomy" id="857340"/>
    <lineage>
        <taxon>Eukaryota</taxon>
        <taxon>Fungi</taxon>
        <taxon>Dikarya</taxon>
        <taxon>Ascomycota</taxon>
        <taxon>Pezizomycotina</taxon>
        <taxon>Sordariomycetes</taxon>
        <taxon>Hypocreomycetidae</taxon>
        <taxon>Hypocreales</taxon>
        <taxon>Bionectriaceae</taxon>
        <taxon>Hapsidospora</taxon>
    </lineage>
</organism>
<feature type="compositionally biased region" description="Polar residues" evidence="1">
    <location>
        <begin position="30"/>
        <end position="42"/>
    </location>
</feature>
<reference evidence="3" key="1">
    <citation type="journal article" date="2014" name="Genome Announc.">
        <title>Genome sequence and annotation of Acremonium chrysogenum, producer of the beta-lactam antibiotic cephalosporin C.</title>
        <authorList>
            <person name="Terfehr D."/>
            <person name="Dahlmann T.A."/>
            <person name="Specht T."/>
            <person name="Zadra I."/>
            <person name="Kuernsteiner H."/>
            <person name="Kueck U."/>
        </authorList>
    </citation>
    <scope>NUCLEOTIDE SEQUENCE [LARGE SCALE GENOMIC DNA]</scope>
    <source>
        <strain evidence="3">ATCC 11550 / CBS 779.69 / DSM 880 / IAM 14645 / JCM 23072 / IMI 49137</strain>
    </source>
</reference>
<feature type="compositionally biased region" description="Low complexity" evidence="1">
    <location>
        <begin position="16"/>
        <end position="29"/>
    </location>
</feature>
<dbReference type="Proteomes" id="UP000029964">
    <property type="component" value="Unassembled WGS sequence"/>
</dbReference>
<comment type="caution">
    <text evidence="2">The sequence shown here is derived from an EMBL/GenBank/DDBJ whole genome shotgun (WGS) entry which is preliminary data.</text>
</comment>
<sequence>MASSQLRSIARRFSWSKSSRRVSASSWDSNHSYDSNESSTSATASVINTIIARVPSIADLEEERRVFSSELSVLEPRPIVYWEGMEGRMGTLNM</sequence>
<evidence type="ECO:0000256" key="1">
    <source>
        <dbReference type="SAM" id="MobiDB-lite"/>
    </source>
</evidence>
<dbReference type="HOGENOM" id="CLU_184641_0_0_1"/>
<gene>
    <name evidence="2" type="ORF">ACRE_081840</name>
</gene>
<dbReference type="OrthoDB" id="5206390at2759"/>
<dbReference type="AlphaFoldDB" id="A0A086SVG3"/>
<keyword evidence="3" id="KW-1185">Reference proteome</keyword>
<name>A0A086SVG3_HAPC1</name>
<proteinExistence type="predicted"/>
<feature type="region of interest" description="Disordered" evidence="1">
    <location>
        <begin position="16"/>
        <end position="42"/>
    </location>
</feature>
<accession>A0A086SVG3</accession>